<evidence type="ECO:0000256" key="2">
    <source>
        <dbReference type="SAM" id="MobiDB-lite"/>
    </source>
</evidence>
<evidence type="ECO:0000313" key="4">
    <source>
        <dbReference type="Proteomes" id="UP001153555"/>
    </source>
</evidence>
<evidence type="ECO:0000256" key="1">
    <source>
        <dbReference type="SAM" id="Coils"/>
    </source>
</evidence>
<dbReference type="GO" id="GO:0003676">
    <property type="term" value="F:nucleic acid binding"/>
    <property type="evidence" value="ECO:0007669"/>
    <property type="project" value="InterPro"/>
</dbReference>
<protein>
    <recommendedName>
        <fullName evidence="5">Coiled-coil domain-containing protein R3HCC1L</fullName>
    </recommendedName>
</protein>
<dbReference type="InterPro" id="IPR012677">
    <property type="entry name" value="Nucleotide-bd_a/b_plait_sf"/>
</dbReference>
<feature type="coiled-coil region" evidence="1">
    <location>
        <begin position="29"/>
        <end position="56"/>
    </location>
</feature>
<dbReference type="EMBL" id="CACSLK010024742">
    <property type="protein sequence ID" value="CAA0824335.1"/>
    <property type="molecule type" value="Genomic_DNA"/>
</dbReference>
<dbReference type="SUPFAM" id="SSF54928">
    <property type="entry name" value="RNA-binding domain, RBD"/>
    <property type="match status" value="1"/>
</dbReference>
<reference evidence="3" key="1">
    <citation type="submission" date="2019-12" db="EMBL/GenBank/DDBJ databases">
        <authorList>
            <person name="Scholes J."/>
        </authorList>
    </citation>
    <scope>NUCLEOTIDE SEQUENCE</scope>
</reference>
<dbReference type="InterPro" id="IPR035979">
    <property type="entry name" value="RBD_domain_sf"/>
</dbReference>
<feature type="compositionally biased region" description="Basic and acidic residues" evidence="2">
    <location>
        <begin position="333"/>
        <end position="342"/>
    </location>
</feature>
<sequence>MDGSGGATTGNWTEMVEDLVHSGEIDRAVSFLESIIPNLENEVEKEQLQNKNGEKSGSGAADRLCTALEDLSRLYAAQGLSLRADQTQSRALQIKLRKLEFGVRKGSTSNENAEDRISQDGATTLDGIAEDGFSENSENLHSDGIRHDSGGCLPGISKLSLEESKSQQTKRRGRGTFAYKKQGLYSDNPSDEPIIDDDSENNSVGHAEDPEKRNLLYGTRHVLVLADFPPSTRTTDLEKLLKKFKDLFVIRWVNDTTAILVFRTPAAALEASHSIECPFTVRALEEDDELLSAIPPKDLEPPRRRPQTSARTAQRLIAHSMGIKLPSTFGSSELRKQEEARKNRIVSRQNMRDDAWGSDDTN</sequence>
<proteinExistence type="predicted"/>
<organism evidence="3 4">
    <name type="scientific">Striga hermonthica</name>
    <name type="common">Purple witchweed</name>
    <name type="synonym">Buchnera hermonthica</name>
    <dbReference type="NCBI Taxonomy" id="68872"/>
    <lineage>
        <taxon>Eukaryota</taxon>
        <taxon>Viridiplantae</taxon>
        <taxon>Streptophyta</taxon>
        <taxon>Embryophyta</taxon>
        <taxon>Tracheophyta</taxon>
        <taxon>Spermatophyta</taxon>
        <taxon>Magnoliopsida</taxon>
        <taxon>eudicotyledons</taxon>
        <taxon>Gunneridae</taxon>
        <taxon>Pentapetalae</taxon>
        <taxon>asterids</taxon>
        <taxon>lamiids</taxon>
        <taxon>Lamiales</taxon>
        <taxon>Orobanchaceae</taxon>
        <taxon>Buchnereae</taxon>
        <taxon>Striga</taxon>
    </lineage>
</organism>
<accession>A0A9N7RBG1</accession>
<comment type="caution">
    <text evidence="3">The sequence shown here is derived from an EMBL/GenBank/DDBJ whole genome shotgun (WGS) entry which is preliminary data.</text>
</comment>
<dbReference type="AlphaFoldDB" id="A0A9N7RBG1"/>
<dbReference type="InterPro" id="IPR039884">
    <property type="entry name" value="R3HC1/R3HCL"/>
</dbReference>
<dbReference type="PANTHER" id="PTHR21678:SF0">
    <property type="entry name" value="C3H1-TYPE DOMAIN-CONTAINING PROTEIN"/>
    <property type="match status" value="1"/>
</dbReference>
<gene>
    <name evidence="3" type="ORF">SHERM_21290</name>
</gene>
<feature type="region of interest" description="Disordered" evidence="2">
    <location>
        <begin position="327"/>
        <end position="362"/>
    </location>
</feature>
<name>A0A9N7RBG1_STRHE</name>
<dbReference type="Gene3D" id="3.30.70.330">
    <property type="match status" value="1"/>
</dbReference>
<dbReference type="PANTHER" id="PTHR21678">
    <property type="entry name" value="GROWTH INHIBITION AND DIFFERENTIATION RELATED PROTEIN 88"/>
    <property type="match status" value="1"/>
</dbReference>
<keyword evidence="1" id="KW-0175">Coiled coil</keyword>
<keyword evidence="4" id="KW-1185">Reference proteome</keyword>
<dbReference type="OrthoDB" id="5418203at2759"/>
<dbReference type="Proteomes" id="UP001153555">
    <property type="component" value="Unassembled WGS sequence"/>
</dbReference>
<feature type="compositionally biased region" description="Acidic residues" evidence="2">
    <location>
        <begin position="189"/>
        <end position="200"/>
    </location>
</feature>
<evidence type="ECO:0008006" key="5">
    <source>
        <dbReference type="Google" id="ProtNLM"/>
    </source>
</evidence>
<evidence type="ECO:0000313" key="3">
    <source>
        <dbReference type="EMBL" id="CAA0824335.1"/>
    </source>
</evidence>
<feature type="region of interest" description="Disordered" evidence="2">
    <location>
        <begin position="181"/>
        <end position="210"/>
    </location>
</feature>